<dbReference type="PANTHER" id="PTHR34300:SF2">
    <property type="entry name" value="QUEUOSINE PRECURSOR TRANSPORTER-RELATED"/>
    <property type="match status" value="1"/>
</dbReference>
<dbReference type="PANTHER" id="PTHR34300">
    <property type="entry name" value="QUEUOSINE PRECURSOR TRANSPORTER-RELATED"/>
    <property type="match status" value="1"/>
</dbReference>
<keyword evidence="1" id="KW-0813">Transport</keyword>
<dbReference type="NCBIfam" id="TIGR00697">
    <property type="entry name" value="queuosine precursor transporter"/>
    <property type="match status" value="1"/>
</dbReference>
<keyword evidence="1" id="KW-0472">Membrane</keyword>
<evidence type="ECO:0000256" key="2">
    <source>
        <dbReference type="SAM" id="MobiDB-lite"/>
    </source>
</evidence>
<feature type="transmembrane region" description="Helical" evidence="1">
    <location>
        <begin position="89"/>
        <end position="114"/>
    </location>
</feature>
<evidence type="ECO:0000313" key="3">
    <source>
        <dbReference type="EMBL" id="NGN83329.1"/>
    </source>
</evidence>
<feature type="region of interest" description="Disordered" evidence="2">
    <location>
        <begin position="1"/>
        <end position="20"/>
    </location>
</feature>
<keyword evidence="4" id="KW-1185">Reference proteome</keyword>
<feature type="compositionally biased region" description="Polar residues" evidence="2">
    <location>
        <begin position="1"/>
        <end position="10"/>
    </location>
</feature>
<comment type="function">
    <text evidence="1">Involved in the import of queuosine (Q) precursors, required for Q precursor salvage.</text>
</comment>
<organism evidence="3 4">
    <name type="scientific">Arthrobacter silviterrae</name>
    <dbReference type="NCBI Taxonomy" id="2026658"/>
    <lineage>
        <taxon>Bacteria</taxon>
        <taxon>Bacillati</taxon>
        <taxon>Actinomycetota</taxon>
        <taxon>Actinomycetes</taxon>
        <taxon>Micrococcales</taxon>
        <taxon>Micrococcaceae</taxon>
        <taxon>Arthrobacter</taxon>
    </lineage>
</organism>
<feature type="transmembrane region" description="Helical" evidence="1">
    <location>
        <begin position="30"/>
        <end position="48"/>
    </location>
</feature>
<keyword evidence="1" id="KW-0812">Transmembrane</keyword>
<dbReference type="InterPro" id="IPR003744">
    <property type="entry name" value="YhhQ"/>
</dbReference>
<name>A0ABX0D8W9_9MICC</name>
<evidence type="ECO:0000313" key="4">
    <source>
        <dbReference type="Proteomes" id="UP000479226"/>
    </source>
</evidence>
<feature type="transmembrane region" description="Helical" evidence="1">
    <location>
        <begin position="54"/>
        <end position="77"/>
    </location>
</feature>
<feature type="transmembrane region" description="Helical" evidence="1">
    <location>
        <begin position="176"/>
        <end position="202"/>
    </location>
</feature>
<evidence type="ECO:0000256" key="1">
    <source>
        <dbReference type="HAMAP-Rule" id="MF_02088"/>
    </source>
</evidence>
<feature type="transmembrane region" description="Helical" evidence="1">
    <location>
        <begin position="134"/>
        <end position="155"/>
    </location>
</feature>
<dbReference type="EMBL" id="JAAKZI010000010">
    <property type="protein sequence ID" value="NGN83329.1"/>
    <property type="molecule type" value="Genomic_DNA"/>
</dbReference>
<gene>
    <name evidence="3" type="ORF">G6N77_07625</name>
</gene>
<keyword evidence="1" id="KW-1003">Cell membrane</keyword>
<sequence length="239" mass="25849">MPSLQNNAATPETAASPRSAPRFADVGSRYYGILLACMAVIVILSNIGASKGVLFGPIVTDGGFFLFPFAYILGDVISEIYGFKMARKAIFTTFALSIFASLSYWVIIALPGFTDDYGVAKQHALVDALGPVPQIVLASLLAFLAGQTINSLIMVRLKARQGERKLWMRLMGSSGVGEFIDTLIFCSIAAPVIGIVGFGMFANYVVVGFLYKVGVQYLLVPVTTLVIGWFKRHEPTYVL</sequence>
<keyword evidence="1" id="KW-1133">Transmembrane helix</keyword>
<accession>A0ABX0D8W9</accession>
<dbReference type="Proteomes" id="UP000479226">
    <property type="component" value="Unassembled WGS sequence"/>
</dbReference>
<proteinExistence type="inferred from homology"/>
<dbReference type="RefSeq" id="WP_165181438.1">
    <property type="nucleotide sequence ID" value="NZ_JAAKZI010000010.1"/>
</dbReference>
<dbReference type="HAMAP" id="MF_02088">
    <property type="entry name" value="Q_prec_transport"/>
    <property type="match status" value="1"/>
</dbReference>
<comment type="subcellular location">
    <subcellularLocation>
        <location evidence="1">Cell membrane</location>
        <topology evidence="1">Multi-pass membrane protein</topology>
    </subcellularLocation>
</comment>
<comment type="caution">
    <text evidence="3">The sequence shown here is derived from an EMBL/GenBank/DDBJ whole genome shotgun (WGS) entry which is preliminary data.</text>
</comment>
<dbReference type="Pfam" id="PF02592">
    <property type="entry name" value="Vut_1"/>
    <property type="match status" value="1"/>
</dbReference>
<comment type="similarity">
    <text evidence="1">Belongs to the vitamin uptake transporter (VUT/ECF) (TC 2.A.88) family. Q precursor transporter subfamily.</text>
</comment>
<protein>
    <recommendedName>
        <fullName evidence="1">Probable queuosine precursor transporter</fullName>
        <shortName evidence="1">Q precursor transporter</shortName>
    </recommendedName>
</protein>
<reference evidence="3 4" key="1">
    <citation type="submission" date="2020-02" db="EMBL/GenBank/DDBJ databases">
        <title>Genome sequence of the type strain DSM 27180 of Arthrobacter silviterrae.</title>
        <authorList>
            <person name="Gao J."/>
            <person name="Sun J."/>
        </authorList>
    </citation>
    <scope>NUCLEOTIDE SEQUENCE [LARGE SCALE GENOMIC DNA]</scope>
    <source>
        <strain evidence="3 4">DSM 27180</strain>
    </source>
</reference>
<feature type="transmembrane region" description="Helical" evidence="1">
    <location>
        <begin position="208"/>
        <end position="230"/>
    </location>
</feature>